<organism evidence="1 2">
    <name type="scientific">Salvia divinorum</name>
    <name type="common">Maria pastora</name>
    <name type="synonym">Diviner's sage</name>
    <dbReference type="NCBI Taxonomy" id="28513"/>
    <lineage>
        <taxon>Eukaryota</taxon>
        <taxon>Viridiplantae</taxon>
        <taxon>Streptophyta</taxon>
        <taxon>Embryophyta</taxon>
        <taxon>Tracheophyta</taxon>
        <taxon>Spermatophyta</taxon>
        <taxon>Magnoliopsida</taxon>
        <taxon>eudicotyledons</taxon>
        <taxon>Gunneridae</taxon>
        <taxon>Pentapetalae</taxon>
        <taxon>asterids</taxon>
        <taxon>lamiids</taxon>
        <taxon>Lamiales</taxon>
        <taxon>Lamiaceae</taxon>
        <taxon>Nepetoideae</taxon>
        <taxon>Mentheae</taxon>
        <taxon>Salviinae</taxon>
        <taxon>Salvia</taxon>
        <taxon>Salvia subgen. Calosphace</taxon>
    </lineage>
</organism>
<protein>
    <submittedName>
        <fullName evidence="1">Uncharacterized protein</fullName>
    </submittedName>
</protein>
<name>A0ABD1G7S2_SALDI</name>
<accession>A0ABD1G7S2</accession>
<sequence>MRVLSTLHLDDIGSSFHWLSLNYKNDSHFLQQLLSSTPFQICSFLWNSFSVGLRSHCLLLHSPVGKV</sequence>
<keyword evidence="2" id="KW-1185">Reference proteome</keyword>
<dbReference type="AlphaFoldDB" id="A0ABD1G7S2"/>
<comment type="caution">
    <text evidence="1">The sequence shown here is derived from an EMBL/GenBank/DDBJ whole genome shotgun (WGS) entry which is preliminary data.</text>
</comment>
<dbReference type="EMBL" id="JBEAFC010000009">
    <property type="protein sequence ID" value="KAL1540149.1"/>
    <property type="molecule type" value="Genomic_DNA"/>
</dbReference>
<evidence type="ECO:0000313" key="2">
    <source>
        <dbReference type="Proteomes" id="UP001567538"/>
    </source>
</evidence>
<dbReference type="Proteomes" id="UP001567538">
    <property type="component" value="Unassembled WGS sequence"/>
</dbReference>
<reference evidence="1 2" key="1">
    <citation type="submission" date="2024-06" db="EMBL/GenBank/DDBJ databases">
        <title>A chromosome level genome sequence of Diviner's sage (Salvia divinorum).</title>
        <authorList>
            <person name="Ford S.A."/>
            <person name="Ro D.-K."/>
            <person name="Ness R.W."/>
            <person name="Phillips M.A."/>
        </authorList>
    </citation>
    <scope>NUCLEOTIDE SEQUENCE [LARGE SCALE GENOMIC DNA]</scope>
    <source>
        <strain evidence="1">SAF-2024a</strain>
        <tissue evidence="1">Leaf</tissue>
    </source>
</reference>
<gene>
    <name evidence="1" type="ORF">AAHA92_24549</name>
</gene>
<evidence type="ECO:0000313" key="1">
    <source>
        <dbReference type="EMBL" id="KAL1540149.1"/>
    </source>
</evidence>
<proteinExistence type="predicted"/>